<dbReference type="GO" id="GO:1990077">
    <property type="term" value="C:primosome complex"/>
    <property type="evidence" value="ECO:0007669"/>
    <property type="project" value="UniProtKB-UniRule"/>
</dbReference>
<evidence type="ECO:0000256" key="12">
    <source>
        <dbReference type="RuleBase" id="RU362085"/>
    </source>
</evidence>
<dbReference type="InterPro" id="IPR007694">
    <property type="entry name" value="DNA_helicase_DnaB-like_C"/>
</dbReference>
<dbReference type="InterPro" id="IPR007693">
    <property type="entry name" value="DNA_helicase_DnaB-like_N"/>
</dbReference>
<dbReference type="EMBL" id="PCWS01000097">
    <property type="protein sequence ID" value="PIR08160.1"/>
    <property type="molecule type" value="Genomic_DNA"/>
</dbReference>
<evidence type="ECO:0000256" key="9">
    <source>
        <dbReference type="ARBA" id="ARBA00023235"/>
    </source>
</evidence>
<dbReference type="GO" id="GO:0005829">
    <property type="term" value="C:cytosol"/>
    <property type="evidence" value="ECO:0007669"/>
    <property type="project" value="TreeGrafter"/>
</dbReference>
<dbReference type="FunFam" id="1.10.860.10:FF:000001">
    <property type="entry name" value="Replicative DNA helicase"/>
    <property type="match status" value="1"/>
</dbReference>
<dbReference type="GO" id="GO:0043139">
    <property type="term" value="F:5'-3' DNA helicase activity"/>
    <property type="evidence" value="ECO:0007669"/>
    <property type="project" value="UniProtKB-EC"/>
</dbReference>
<evidence type="ECO:0000256" key="3">
    <source>
        <dbReference type="ARBA" id="ARBA00022705"/>
    </source>
</evidence>
<dbReference type="NCBIfam" id="TIGR00665">
    <property type="entry name" value="DnaB"/>
    <property type="match status" value="1"/>
</dbReference>
<comment type="similarity">
    <text evidence="1 12">Belongs to the helicase family. DnaB subfamily.</text>
</comment>
<evidence type="ECO:0000313" key="15">
    <source>
        <dbReference type="Proteomes" id="UP000230707"/>
    </source>
</evidence>
<keyword evidence="6 12" id="KW-0347">Helicase</keyword>
<keyword evidence="9" id="KW-0413">Isomerase</keyword>
<dbReference type="AlphaFoldDB" id="A0A2H0NH04"/>
<protein>
    <recommendedName>
        <fullName evidence="11 12">Replicative DNA helicase</fullName>
        <ecNumber evidence="11 12">5.6.2.3</ecNumber>
    </recommendedName>
</protein>
<dbReference type="PANTHER" id="PTHR30153:SF2">
    <property type="entry name" value="REPLICATIVE DNA HELICASE"/>
    <property type="match status" value="1"/>
</dbReference>
<dbReference type="InterPro" id="IPR036185">
    <property type="entry name" value="DNA_heli_DnaB-like_N_sf"/>
</dbReference>
<dbReference type="SUPFAM" id="SSF52540">
    <property type="entry name" value="P-loop containing nucleoside triphosphate hydrolases"/>
    <property type="match status" value="1"/>
</dbReference>
<dbReference type="InterPro" id="IPR027417">
    <property type="entry name" value="P-loop_NTPase"/>
</dbReference>
<gene>
    <name evidence="14" type="primary">dnaB</name>
    <name evidence="14" type="ORF">COV53_04455</name>
</gene>
<evidence type="ECO:0000256" key="7">
    <source>
        <dbReference type="ARBA" id="ARBA00022840"/>
    </source>
</evidence>
<dbReference type="EC" id="5.6.2.3" evidence="11 12"/>
<keyword evidence="3 12" id="KW-0235">DNA replication</keyword>
<dbReference type="InterPro" id="IPR007692">
    <property type="entry name" value="DNA_helicase_DnaB"/>
</dbReference>
<dbReference type="CDD" id="cd00984">
    <property type="entry name" value="DnaB_C"/>
    <property type="match status" value="1"/>
</dbReference>
<dbReference type="Proteomes" id="UP000230707">
    <property type="component" value="Unassembled WGS sequence"/>
</dbReference>
<sequence length="443" mass="49720">MSGARIPPQDEQAEASILGAILIDKDALADIIDFLKPEFFYKDIHNFIFTAMIALFEKHEPVDIVTVTSQLKKIGKYKEIGGSSYLSDLTNLVPTSANIQTYARIVADHYIKRKLIETSARLAESAFDDKADAKLILDKAESEILSIALHRTHKDFIHVKDALAESFDRLDELHKRGSALRGLATGFSDLDNKLAGLQDSNLIILAARPGQGKTAFAVNIAQNIAVNLKLSVGIFSLEMSKEELVDRLLVSQADVDAWRLKTGKLDDNDFTKLSEAMGELAEAPIFIDDTPGLNLFEIRTKARRLQVSQNVRLIIVDYLQLIDPGRRMDNRVQEVSMISQSLKNLARELKIPVIAVSQLSRAVEHRGEKKPQLADLRESGAIEQDADVVMFLYKENQDQTFEKWDQQIVKLLIAKHRNGPGGEIDLIFKGDRIRFYGVEKKRE</sequence>
<dbReference type="Pfam" id="PF03796">
    <property type="entry name" value="DnaB_C"/>
    <property type="match status" value="1"/>
</dbReference>
<keyword evidence="7 12" id="KW-0067">ATP-binding</keyword>
<dbReference type="GO" id="GO:0003677">
    <property type="term" value="F:DNA binding"/>
    <property type="evidence" value="ECO:0007669"/>
    <property type="project" value="UniProtKB-UniRule"/>
</dbReference>
<dbReference type="GO" id="GO:0016887">
    <property type="term" value="F:ATP hydrolysis activity"/>
    <property type="evidence" value="ECO:0007669"/>
    <property type="project" value="RHEA"/>
</dbReference>
<dbReference type="GO" id="GO:0005524">
    <property type="term" value="F:ATP binding"/>
    <property type="evidence" value="ECO:0007669"/>
    <property type="project" value="UniProtKB-UniRule"/>
</dbReference>
<comment type="caution">
    <text evidence="14">The sequence shown here is derived from an EMBL/GenBank/DDBJ whole genome shotgun (WGS) entry which is preliminary data.</text>
</comment>
<dbReference type="PROSITE" id="PS51199">
    <property type="entry name" value="SF4_HELICASE"/>
    <property type="match status" value="1"/>
</dbReference>
<name>A0A2H0NH04_9BACT</name>
<keyword evidence="5 12" id="KW-0378">Hydrolase</keyword>
<organism evidence="14 15">
    <name type="scientific">Candidatus Gottesmanbacteria bacterium CG11_big_fil_rev_8_21_14_0_20_37_11</name>
    <dbReference type="NCBI Taxonomy" id="1974575"/>
    <lineage>
        <taxon>Bacteria</taxon>
        <taxon>Candidatus Gottesmaniibacteriota</taxon>
    </lineage>
</organism>
<dbReference type="PANTHER" id="PTHR30153">
    <property type="entry name" value="REPLICATIVE DNA HELICASE DNAB"/>
    <property type="match status" value="1"/>
</dbReference>
<evidence type="ECO:0000259" key="13">
    <source>
        <dbReference type="PROSITE" id="PS51199"/>
    </source>
</evidence>
<evidence type="ECO:0000256" key="4">
    <source>
        <dbReference type="ARBA" id="ARBA00022741"/>
    </source>
</evidence>
<keyword evidence="2 12" id="KW-0639">Primosome</keyword>
<reference evidence="14 15" key="1">
    <citation type="submission" date="2017-09" db="EMBL/GenBank/DDBJ databases">
        <title>Depth-based differentiation of microbial function through sediment-hosted aquifers and enrichment of novel symbionts in the deep terrestrial subsurface.</title>
        <authorList>
            <person name="Probst A.J."/>
            <person name="Ladd B."/>
            <person name="Jarett J.K."/>
            <person name="Geller-Mcgrath D.E."/>
            <person name="Sieber C.M."/>
            <person name="Emerson J.B."/>
            <person name="Anantharaman K."/>
            <person name="Thomas B.C."/>
            <person name="Malmstrom R."/>
            <person name="Stieglmeier M."/>
            <person name="Klingl A."/>
            <person name="Woyke T."/>
            <person name="Ryan C.M."/>
            <person name="Banfield J.F."/>
        </authorList>
    </citation>
    <scope>NUCLEOTIDE SEQUENCE [LARGE SCALE GENOMIC DNA]</scope>
    <source>
        <strain evidence="14">CG11_big_fil_rev_8_21_14_0_20_37_11</strain>
    </source>
</reference>
<comment type="function">
    <text evidence="12">The main replicative DNA helicase, it participates in initiation and elongation during chromosome replication. Travels ahead of the DNA replisome, separating dsDNA into templates for DNA synthesis. A processive ATP-dependent 5'-3' DNA helicase it has DNA-dependent ATPase activity.</text>
</comment>
<dbReference type="InterPro" id="IPR016136">
    <property type="entry name" value="DNA_helicase_N/primase_C"/>
</dbReference>
<keyword evidence="4 12" id="KW-0547">Nucleotide-binding</keyword>
<dbReference type="NCBIfam" id="NF004384">
    <property type="entry name" value="PRK05748.1"/>
    <property type="match status" value="1"/>
</dbReference>
<evidence type="ECO:0000256" key="6">
    <source>
        <dbReference type="ARBA" id="ARBA00022806"/>
    </source>
</evidence>
<accession>A0A2H0NH04</accession>
<keyword evidence="8 12" id="KW-0238">DNA-binding</keyword>
<dbReference type="SUPFAM" id="SSF48024">
    <property type="entry name" value="N-terminal domain of DnaB helicase"/>
    <property type="match status" value="1"/>
</dbReference>
<comment type="catalytic activity">
    <reaction evidence="10 12">
        <text>ATP + H2O = ADP + phosphate + H(+)</text>
        <dbReference type="Rhea" id="RHEA:13065"/>
        <dbReference type="ChEBI" id="CHEBI:15377"/>
        <dbReference type="ChEBI" id="CHEBI:15378"/>
        <dbReference type="ChEBI" id="CHEBI:30616"/>
        <dbReference type="ChEBI" id="CHEBI:43474"/>
        <dbReference type="ChEBI" id="CHEBI:456216"/>
        <dbReference type="EC" id="5.6.2.3"/>
    </reaction>
</comment>
<evidence type="ECO:0000256" key="5">
    <source>
        <dbReference type="ARBA" id="ARBA00022801"/>
    </source>
</evidence>
<proteinExistence type="inferred from homology"/>
<dbReference type="Pfam" id="PF00772">
    <property type="entry name" value="DnaB"/>
    <property type="match status" value="1"/>
</dbReference>
<dbReference type="Gene3D" id="1.10.860.10">
    <property type="entry name" value="DNAb Helicase, Chain A"/>
    <property type="match status" value="1"/>
</dbReference>
<dbReference type="GO" id="GO:0006269">
    <property type="term" value="P:DNA replication, synthesis of primer"/>
    <property type="evidence" value="ECO:0007669"/>
    <property type="project" value="UniProtKB-UniRule"/>
</dbReference>
<dbReference type="Gene3D" id="3.40.50.300">
    <property type="entry name" value="P-loop containing nucleotide triphosphate hydrolases"/>
    <property type="match status" value="1"/>
</dbReference>
<evidence type="ECO:0000256" key="8">
    <source>
        <dbReference type="ARBA" id="ARBA00023125"/>
    </source>
</evidence>
<evidence type="ECO:0000313" key="14">
    <source>
        <dbReference type="EMBL" id="PIR08160.1"/>
    </source>
</evidence>
<evidence type="ECO:0000256" key="10">
    <source>
        <dbReference type="ARBA" id="ARBA00048954"/>
    </source>
</evidence>
<feature type="domain" description="SF4 helicase" evidence="13">
    <location>
        <begin position="176"/>
        <end position="442"/>
    </location>
</feature>
<evidence type="ECO:0000256" key="1">
    <source>
        <dbReference type="ARBA" id="ARBA00008428"/>
    </source>
</evidence>
<evidence type="ECO:0000256" key="2">
    <source>
        <dbReference type="ARBA" id="ARBA00022515"/>
    </source>
</evidence>
<evidence type="ECO:0000256" key="11">
    <source>
        <dbReference type="NCBIfam" id="TIGR00665"/>
    </source>
</evidence>